<dbReference type="SUPFAM" id="SSF54373">
    <property type="entry name" value="FAD-linked reductases, C-terminal domain"/>
    <property type="match status" value="1"/>
</dbReference>
<organism evidence="7 8">
    <name type="scientific">Aquamicrobium lusatiense</name>
    <dbReference type="NCBI Taxonomy" id="89772"/>
    <lineage>
        <taxon>Bacteria</taxon>
        <taxon>Pseudomonadati</taxon>
        <taxon>Pseudomonadota</taxon>
        <taxon>Alphaproteobacteria</taxon>
        <taxon>Hyphomicrobiales</taxon>
        <taxon>Phyllobacteriaceae</taxon>
        <taxon>Aquamicrobium</taxon>
    </lineage>
</organism>
<sequence>MAYRGESPIVIAGAGIAGLTMAIALARRGIACRVFEQAPKLEAFGAGLQISPNAARILKDLGVLPHLHPHAVQPQAVRLKDANTLRELAGVPLGKFAEQRWNAPYLVSHRADLQQALLTEARSRPEIEINTGMKLAEVSREPPGHVIASFGDPEGNTTTAECPLLIGADGVWSASRRFVEHSARNRFSGQIAWRTTIDTNSAAGEAFRKLADSDSVTTFVHASFHLVAYPLRAGAEINLVAFTPAMDIAQSWAVQAEMSILLHAVARSSPALARLVEMAGHWTAWPLHTVDPVASWTTPGIALIGDAAHAVTPFAAQGAAMAIEDAALLAQYIAEPNTREQGAISLWEQQRKARLSKVARRGALNKMAWNAAGPVALARNLVLRMRSPQSLATDLDWLYGWRLPQER</sequence>
<comment type="caution">
    <text evidence="7">The sequence shown here is derived from an EMBL/GenBank/DDBJ whole genome shotgun (WGS) entry which is preliminary data.</text>
</comment>
<dbReference type="AlphaFoldDB" id="A0A7W9S2G3"/>
<dbReference type="InterPro" id="IPR050493">
    <property type="entry name" value="FAD-dep_Monooxygenase_BioMet"/>
</dbReference>
<dbReference type="Proteomes" id="UP000533306">
    <property type="component" value="Unassembled WGS sequence"/>
</dbReference>
<dbReference type="EC" id="1.14.13.1" evidence="7"/>
<dbReference type="Gene3D" id="3.50.50.60">
    <property type="entry name" value="FAD/NAD(P)-binding domain"/>
    <property type="match status" value="1"/>
</dbReference>
<dbReference type="Pfam" id="PF01494">
    <property type="entry name" value="FAD_binding_3"/>
    <property type="match status" value="1"/>
</dbReference>
<dbReference type="EMBL" id="JACHEU010000001">
    <property type="protein sequence ID" value="MBB6012876.1"/>
    <property type="molecule type" value="Genomic_DNA"/>
</dbReference>
<name>A0A7W9S2G3_9HYPH</name>
<feature type="domain" description="FAD-binding" evidence="6">
    <location>
        <begin position="7"/>
        <end position="360"/>
    </location>
</feature>
<keyword evidence="3" id="KW-0274">FAD</keyword>
<dbReference type="SUPFAM" id="SSF51905">
    <property type="entry name" value="FAD/NAD(P)-binding domain"/>
    <property type="match status" value="1"/>
</dbReference>
<evidence type="ECO:0000256" key="4">
    <source>
        <dbReference type="ARBA" id="ARBA00023002"/>
    </source>
</evidence>
<dbReference type="InterPro" id="IPR002938">
    <property type="entry name" value="FAD-bd"/>
</dbReference>
<evidence type="ECO:0000256" key="1">
    <source>
        <dbReference type="ARBA" id="ARBA00001974"/>
    </source>
</evidence>
<evidence type="ECO:0000256" key="3">
    <source>
        <dbReference type="ARBA" id="ARBA00022827"/>
    </source>
</evidence>
<evidence type="ECO:0000313" key="8">
    <source>
        <dbReference type="Proteomes" id="UP000533306"/>
    </source>
</evidence>
<accession>A0A7W9S2G3</accession>
<proteinExistence type="predicted"/>
<gene>
    <name evidence="7" type="ORF">HNR59_002221</name>
</gene>
<evidence type="ECO:0000256" key="5">
    <source>
        <dbReference type="ARBA" id="ARBA00023033"/>
    </source>
</evidence>
<keyword evidence="4 7" id="KW-0560">Oxidoreductase</keyword>
<evidence type="ECO:0000259" key="6">
    <source>
        <dbReference type="Pfam" id="PF01494"/>
    </source>
</evidence>
<dbReference type="GO" id="GO:0018658">
    <property type="term" value="F:salicylate 1-monooxygenase activity"/>
    <property type="evidence" value="ECO:0007669"/>
    <property type="project" value="UniProtKB-EC"/>
</dbReference>
<dbReference type="GO" id="GO:0071949">
    <property type="term" value="F:FAD binding"/>
    <property type="evidence" value="ECO:0007669"/>
    <property type="project" value="InterPro"/>
</dbReference>
<keyword evidence="5" id="KW-0503">Monooxygenase</keyword>
<dbReference type="PANTHER" id="PTHR13789">
    <property type="entry name" value="MONOOXYGENASE"/>
    <property type="match status" value="1"/>
</dbReference>
<dbReference type="InterPro" id="IPR036188">
    <property type="entry name" value="FAD/NAD-bd_sf"/>
</dbReference>
<dbReference type="PANTHER" id="PTHR13789:SF318">
    <property type="entry name" value="GERANYLGERANYL DIPHOSPHATE REDUCTASE"/>
    <property type="match status" value="1"/>
</dbReference>
<keyword evidence="2" id="KW-0285">Flavoprotein</keyword>
<comment type="cofactor">
    <cofactor evidence="1">
        <name>FAD</name>
        <dbReference type="ChEBI" id="CHEBI:57692"/>
    </cofactor>
</comment>
<dbReference type="RefSeq" id="WP_183831540.1">
    <property type="nucleotide sequence ID" value="NZ_JACHEU010000001.1"/>
</dbReference>
<evidence type="ECO:0000313" key="7">
    <source>
        <dbReference type="EMBL" id="MBB6012876.1"/>
    </source>
</evidence>
<protein>
    <submittedName>
        <fullName evidence="7">Salicylate hydroxylase</fullName>
        <ecNumber evidence="7">1.14.13.1</ecNumber>
    </submittedName>
</protein>
<reference evidence="7 8" key="1">
    <citation type="submission" date="2020-08" db="EMBL/GenBank/DDBJ databases">
        <title>Genomic Encyclopedia of Type Strains, Phase IV (KMG-IV): sequencing the most valuable type-strain genomes for metagenomic binning, comparative biology and taxonomic classification.</title>
        <authorList>
            <person name="Goeker M."/>
        </authorList>
    </citation>
    <scope>NUCLEOTIDE SEQUENCE [LARGE SCALE GENOMIC DNA]</scope>
    <source>
        <strain evidence="7 8">DSM 11099</strain>
    </source>
</reference>
<dbReference type="PRINTS" id="PR00420">
    <property type="entry name" value="RNGMNOXGNASE"/>
</dbReference>
<evidence type="ECO:0000256" key="2">
    <source>
        <dbReference type="ARBA" id="ARBA00022630"/>
    </source>
</evidence>
<keyword evidence="8" id="KW-1185">Reference proteome</keyword>